<dbReference type="PANTHER" id="PTHR13304:SF0">
    <property type="entry name" value="GLYCOSYLPHOSPHATIDYLINOSITOL ANCHOR ATTACHMENT 1 PROTEIN"/>
    <property type="match status" value="1"/>
</dbReference>
<keyword evidence="2" id="KW-0812">Transmembrane</keyword>
<sequence>MNETTKEKLNRLLADGLRVPALFYAVGFIWFVLLSQVEFNEPTNTSENALLVGQVEEKFDEDGALRQYQHKADDLYRSNDLNALRLWLSRELISIGLEVYTQNFTLSHEALYPLSEIHGSNLYAIMRSPSGGRTEALLLTVPLKADCSETHSCLSGSLSLILALMKTLRQQVYWAKDIIIVFPEFEYVGFLAWIEAYRGGTGLKNLRWTELEGRGGNIHAGLNLEFTRLDVLTIDVFPEGINGPLAESDLVNTVSKLIEKHWMRSVISGQDPDYPSHVSERLSWILGLVRAVWNQAPGSPTGLHGLLINHQIPAVTLRGPSLYSQHDQHGKEVTRVGRALEGILRSLNNLQEKLHAAAWYYLMPCAARFATLGLYIPPVLILIGSLLVKALSISFCSSTQDEDNNATSTDKENPSDITENKCADGAAGDQTKTTKKTEESDTDQSVRKRRNAESSSGEKKPPSLPVKSGETVQPSLPPILTHIAIWLTCSFAAGLCLNVAPMLIYSVANFDGFGAFRKLLGLDQMVDLFAVILVTLFFLLATLAPIIVSLLRRLLAEPVESKRNLSPSLLLILWTLYLSCTATLNVSTSILLSVPIVLVLILAINRCRSSEQKHRSMLSAACWLIVSPPGLLLLYCTLHALYFDESLLLSSTHSSEGKLTHNVWNWFTRSLLQSSIESDLFGCWTWSSMTLIFTPLWMLTWTYLCVE</sequence>
<feature type="transmembrane region" description="Helical" evidence="2">
    <location>
        <begin position="12"/>
        <end position="33"/>
    </location>
</feature>
<proteinExistence type="predicted"/>
<gene>
    <name evidence="3" type="ORF">CDAUBV1_LOCUS12372</name>
</gene>
<feature type="transmembrane region" description="Helical" evidence="2">
    <location>
        <begin position="684"/>
        <end position="706"/>
    </location>
</feature>
<feature type="compositionally biased region" description="Basic and acidic residues" evidence="1">
    <location>
        <begin position="409"/>
        <end position="422"/>
    </location>
</feature>
<dbReference type="AlphaFoldDB" id="A0AAV2TNQ0"/>
<keyword evidence="2" id="KW-1133">Transmembrane helix</keyword>
<dbReference type="Pfam" id="PF04114">
    <property type="entry name" value="Gaa1"/>
    <property type="match status" value="1"/>
</dbReference>
<feature type="transmembrane region" description="Helical" evidence="2">
    <location>
        <begin position="483"/>
        <end position="507"/>
    </location>
</feature>
<feature type="region of interest" description="Disordered" evidence="1">
    <location>
        <begin position="399"/>
        <end position="470"/>
    </location>
</feature>
<protein>
    <recommendedName>
        <fullName evidence="5">Glycosylphosphatidylinositol anchor attachment 1 protein</fullName>
    </recommendedName>
</protein>
<organism evidence="3 4">
    <name type="scientific">Calicophoron daubneyi</name>
    <name type="common">Rumen fluke</name>
    <name type="synonym">Paramphistomum daubneyi</name>
    <dbReference type="NCBI Taxonomy" id="300641"/>
    <lineage>
        <taxon>Eukaryota</taxon>
        <taxon>Metazoa</taxon>
        <taxon>Spiralia</taxon>
        <taxon>Lophotrochozoa</taxon>
        <taxon>Platyhelminthes</taxon>
        <taxon>Trematoda</taxon>
        <taxon>Digenea</taxon>
        <taxon>Plagiorchiida</taxon>
        <taxon>Pronocephalata</taxon>
        <taxon>Paramphistomoidea</taxon>
        <taxon>Paramphistomidae</taxon>
        <taxon>Calicophoron</taxon>
    </lineage>
</organism>
<dbReference type="PANTHER" id="PTHR13304">
    <property type="entry name" value="GLYCOSYLPHOSPHATIDYLINOSITOL ANCHOR ATTACHMENT 1 PROTEIN"/>
    <property type="match status" value="1"/>
</dbReference>
<evidence type="ECO:0008006" key="5">
    <source>
        <dbReference type="Google" id="ProtNLM"/>
    </source>
</evidence>
<dbReference type="EMBL" id="CAXLJL010000445">
    <property type="protein sequence ID" value="CAL5137894.1"/>
    <property type="molecule type" value="Genomic_DNA"/>
</dbReference>
<feature type="transmembrane region" description="Helical" evidence="2">
    <location>
        <begin position="616"/>
        <end position="642"/>
    </location>
</feature>
<dbReference type="InterPro" id="IPR007246">
    <property type="entry name" value="Gaa1"/>
</dbReference>
<dbReference type="Proteomes" id="UP001497525">
    <property type="component" value="Unassembled WGS sequence"/>
</dbReference>
<keyword evidence="2" id="KW-0472">Membrane</keyword>
<reference evidence="3" key="1">
    <citation type="submission" date="2024-06" db="EMBL/GenBank/DDBJ databases">
        <authorList>
            <person name="Liu X."/>
            <person name="Lenzi L."/>
            <person name="Haldenby T S."/>
            <person name="Uol C."/>
        </authorList>
    </citation>
    <scope>NUCLEOTIDE SEQUENCE</scope>
</reference>
<dbReference type="GO" id="GO:0042765">
    <property type="term" value="C:GPI-anchor transamidase complex"/>
    <property type="evidence" value="ECO:0007669"/>
    <property type="project" value="InterPro"/>
</dbReference>
<name>A0AAV2TNQ0_CALDB</name>
<evidence type="ECO:0000256" key="1">
    <source>
        <dbReference type="SAM" id="MobiDB-lite"/>
    </source>
</evidence>
<accession>A0AAV2TNQ0</accession>
<evidence type="ECO:0000313" key="4">
    <source>
        <dbReference type="Proteomes" id="UP001497525"/>
    </source>
</evidence>
<evidence type="ECO:0000256" key="2">
    <source>
        <dbReference type="SAM" id="Phobius"/>
    </source>
</evidence>
<feature type="transmembrane region" description="Helical" evidence="2">
    <location>
        <begin position="528"/>
        <end position="551"/>
    </location>
</feature>
<evidence type="ECO:0000313" key="3">
    <source>
        <dbReference type="EMBL" id="CAL5137894.1"/>
    </source>
</evidence>
<feature type="transmembrane region" description="Helical" evidence="2">
    <location>
        <begin position="571"/>
        <end position="604"/>
    </location>
</feature>
<dbReference type="GO" id="GO:0016255">
    <property type="term" value="P:attachment of GPI anchor to protein"/>
    <property type="evidence" value="ECO:0007669"/>
    <property type="project" value="TreeGrafter"/>
</dbReference>
<comment type="caution">
    <text evidence="3">The sequence shown here is derived from an EMBL/GenBank/DDBJ whole genome shotgun (WGS) entry which is preliminary data.</text>
</comment>